<evidence type="ECO:0000259" key="1">
    <source>
        <dbReference type="Pfam" id="PF01850"/>
    </source>
</evidence>
<dbReference type="Proteomes" id="UP000092671">
    <property type="component" value="Unassembled WGS sequence"/>
</dbReference>
<dbReference type="SUPFAM" id="SSF88723">
    <property type="entry name" value="PIN domain-like"/>
    <property type="match status" value="1"/>
</dbReference>
<gene>
    <name evidence="2" type="ORF">A9Z60_02345</name>
</gene>
<dbReference type="Gene3D" id="3.40.50.1010">
    <property type="entry name" value="5'-nuclease"/>
    <property type="match status" value="1"/>
</dbReference>
<accession>A0A1B8PMY3</accession>
<dbReference type="OrthoDB" id="32974at2"/>
<dbReference type="RefSeq" id="WP_066891437.1">
    <property type="nucleotide sequence ID" value="NZ_LZDN01000001.1"/>
</dbReference>
<dbReference type="AlphaFoldDB" id="A0A1B8PMY3"/>
<dbReference type="InterPro" id="IPR029060">
    <property type="entry name" value="PIN-like_dom_sf"/>
</dbReference>
<proteinExistence type="predicted"/>
<comment type="caution">
    <text evidence="2">The sequence shown here is derived from an EMBL/GenBank/DDBJ whole genome shotgun (WGS) entry which is preliminary data.</text>
</comment>
<evidence type="ECO:0000313" key="3">
    <source>
        <dbReference type="Proteomes" id="UP000092671"/>
    </source>
</evidence>
<organism evidence="2 3">
    <name type="scientific">Moraxella nonliquefaciens</name>
    <dbReference type="NCBI Taxonomy" id="478"/>
    <lineage>
        <taxon>Bacteria</taxon>
        <taxon>Pseudomonadati</taxon>
        <taxon>Pseudomonadota</taxon>
        <taxon>Gammaproteobacteria</taxon>
        <taxon>Moraxellales</taxon>
        <taxon>Moraxellaceae</taxon>
        <taxon>Moraxella</taxon>
    </lineage>
</organism>
<feature type="domain" description="PIN" evidence="1">
    <location>
        <begin position="3"/>
        <end position="114"/>
    </location>
</feature>
<sequence length="122" mass="14067">MALIDTNILLRFLLQDHDILSQQAKQIIDDNDVICLNAVIYEAIHVLQSVYKIDGVLIADKLLILFENDVIESENKSVILKFLSIFKETSMDCLLIAYRIIDNSVIFSFDKKVNNYLNRISF</sequence>
<protein>
    <recommendedName>
        <fullName evidence="1">PIN domain-containing protein</fullName>
    </recommendedName>
</protein>
<dbReference type="InterPro" id="IPR002716">
    <property type="entry name" value="PIN_dom"/>
</dbReference>
<dbReference type="EMBL" id="LZDN01000001">
    <property type="protein sequence ID" value="OBX52511.1"/>
    <property type="molecule type" value="Genomic_DNA"/>
</dbReference>
<evidence type="ECO:0000313" key="2">
    <source>
        <dbReference type="EMBL" id="OBX52511.1"/>
    </source>
</evidence>
<dbReference type="Pfam" id="PF01850">
    <property type="entry name" value="PIN"/>
    <property type="match status" value="1"/>
</dbReference>
<name>A0A1B8PMY3_MORNO</name>
<reference evidence="2 3" key="1">
    <citation type="submission" date="2016-06" db="EMBL/GenBank/DDBJ databases">
        <title>Draft genome of Moraxella nonliquefaciens CCUG 60284.</title>
        <authorList>
            <person name="Salva-Serra F."/>
            <person name="Engstrom-Jakobsson H."/>
            <person name="Thorell K."/>
            <person name="Gonzales-Siles L."/>
            <person name="Karlsson R."/>
            <person name="Boulund F."/>
            <person name="Engstrand L."/>
            <person name="Kristiansson E."/>
            <person name="Moore E."/>
        </authorList>
    </citation>
    <scope>NUCLEOTIDE SEQUENCE [LARGE SCALE GENOMIC DNA]</scope>
    <source>
        <strain evidence="2 3">CCUG 60284</strain>
    </source>
</reference>